<dbReference type="CDD" id="cd09631">
    <property type="entry name" value="DOMON_DOH"/>
    <property type="match status" value="1"/>
</dbReference>
<feature type="domain" description="EGF-like" evidence="2">
    <location>
        <begin position="17"/>
        <end position="57"/>
    </location>
</feature>
<organism evidence="4 5">
    <name type="scientific">Syphacia muris</name>
    <dbReference type="NCBI Taxonomy" id="451379"/>
    <lineage>
        <taxon>Eukaryota</taxon>
        <taxon>Metazoa</taxon>
        <taxon>Ecdysozoa</taxon>
        <taxon>Nematoda</taxon>
        <taxon>Chromadorea</taxon>
        <taxon>Rhabditida</taxon>
        <taxon>Spirurina</taxon>
        <taxon>Oxyuridomorpha</taxon>
        <taxon>Oxyuroidea</taxon>
        <taxon>Oxyuridae</taxon>
        <taxon>Syphacia</taxon>
    </lineage>
</organism>
<dbReference type="PROSITE" id="PS50026">
    <property type="entry name" value="EGF_3"/>
    <property type="match status" value="1"/>
</dbReference>
<feature type="domain" description="DOMON" evidence="3">
    <location>
        <begin position="134"/>
        <end position="253"/>
    </location>
</feature>
<evidence type="ECO:0000313" key="5">
    <source>
        <dbReference type="WBParaSite" id="SMUV_0000227001-mRNA-1"/>
    </source>
</evidence>
<comment type="caution">
    <text evidence="1">Lacks conserved residue(s) required for the propagation of feature annotation.</text>
</comment>
<dbReference type="WBParaSite" id="SMUV_0000227001-mRNA-1">
    <property type="protein sequence ID" value="SMUV_0000227001-mRNA-1"/>
    <property type="gene ID" value="SMUV_0000227001"/>
</dbReference>
<dbReference type="PANTHER" id="PTHR46901:SF2">
    <property type="entry name" value="GH04942P"/>
    <property type="match status" value="1"/>
</dbReference>
<dbReference type="PANTHER" id="PTHR46901">
    <property type="entry name" value="GH04942P"/>
    <property type="match status" value="1"/>
</dbReference>
<dbReference type="SMART" id="SM00181">
    <property type="entry name" value="EGF"/>
    <property type="match status" value="1"/>
</dbReference>
<evidence type="ECO:0000259" key="3">
    <source>
        <dbReference type="PROSITE" id="PS50836"/>
    </source>
</evidence>
<dbReference type="PROSITE" id="PS00022">
    <property type="entry name" value="EGF_1"/>
    <property type="match status" value="1"/>
</dbReference>
<keyword evidence="4" id="KW-1185">Reference proteome</keyword>
<keyword evidence="1" id="KW-0245">EGF-like domain</keyword>
<dbReference type="Gene3D" id="2.10.25.10">
    <property type="entry name" value="Laminin"/>
    <property type="match status" value="1"/>
</dbReference>
<protein>
    <submittedName>
        <fullName evidence="5">EGF-like domain-containing protein</fullName>
    </submittedName>
</protein>
<dbReference type="InterPro" id="IPR045266">
    <property type="entry name" value="DOH_DOMON"/>
</dbReference>
<reference evidence="5" key="1">
    <citation type="submission" date="2017-02" db="UniProtKB">
        <authorList>
            <consortium name="WormBaseParasite"/>
        </authorList>
    </citation>
    <scope>IDENTIFICATION</scope>
</reference>
<dbReference type="SUPFAM" id="SSF57196">
    <property type="entry name" value="EGF/Laminin"/>
    <property type="match status" value="1"/>
</dbReference>
<dbReference type="STRING" id="451379.A0A0N5ADL1"/>
<accession>A0A0N5ADL1</accession>
<keyword evidence="1" id="KW-1015">Disulfide bond</keyword>
<evidence type="ECO:0000313" key="4">
    <source>
        <dbReference type="Proteomes" id="UP000046393"/>
    </source>
</evidence>
<dbReference type="PROSITE" id="PS50836">
    <property type="entry name" value="DOMON"/>
    <property type="match status" value="1"/>
</dbReference>
<dbReference type="Pfam" id="PF03351">
    <property type="entry name" value="DOMON"/>
    <property type="match status" value="1"/>
</dbReference>
<dbReference type="AlphaFoldDB" id="A0A0N5ADL1"/>
<name>A0A0N5ADL1_9BILA</name>
<dbReference type="Proteomes" id="UP000046393">
    <property type="component" value="Unplaced"/>
</dbReference>
<feature type="disulfide bond" evidence="1">
    <location>
        <begin position="47"/>
        <end position="56"/>
    </location>
</feature>
<dbReference type="InterPro" id="IPR000742">
    <property type="entry name" value="EGF"/>
</dbReference>
<sequence length="296" mass="34064">MLRSKQHKIFLLQQNIFVDDCSSDDDCQHDGSCVEQTNSLTNRVCYCAYGYYGVNCEKNDLCFNYESSLNKSFNNYGLFNADCYKTHTLNEDDRIYTRVVGNELELIMDYKTASWIAVGWRPLEISKFCRLFPDLENIRWKRDMETNNTSAKQPKDNGFLISALTAELNPMDCTDIITASVIDGRLRINDMYSRDRSTPLVDTWLDGEESLTAAYGIERDGRTVVMFRREISEIEPSDHPLGPGKIFVIYAKGQESMTGDIPKNNHSKSDLHQHYRNDELNYHGSSLIYLLICAFK</sequence>
<evidence type="ECO:0000259" key="2">
    <source>
        <dbReference type="PROSITE" id="PS50026"/>
    </source>
</evidence>
<dbReference type="PROSITE" id="PS01186">
    <property type="entry name" value="EGF_2"/>
    <property type="match status" value="1"/>
</dbReference>
<dbReference type="InterPro" id="IPR005018">
    <property type="entry name" value="DOMON_domain"/>
</dbReference>
<evidence type="ECO:0000256" key="1">
    <source>
        <dbReference type="PROSITE-ProRule" id="PRU00076"/>
    </source>
</evidence>
<proteinExistence type="predicted"/>